<dbReference type="OrthoDB" id="135039at2"/>
<dbReference type="Gene3D" id="2.130.10.10">
    <property type="entry name" value="YVTN repeat-like/Quinoprotein amine dehydrogenase"/>
    <property type="match status" value="2"/>
</dbReference>
<keyword evidence="3" id="KW-1185">Reference proteome</keyword>
<dbReference type="SUPFAM" id="SSF63829">
    <property type="entry name" value="Calcium-dependent phosphotriesterase"/>
    <property type="match status" value="1"/>
</dbReference>
<comment type="caution">
    <text evidence="2">The sequence shown here is derived from an EMBL/GenBank/DDBJ whole genome shotgun (WGS) entry which is preliminary data.</text>
</comment>
<evidence type="ECO:0000313" key="3">
    <source>
        <dbReference type="Proteomes" id="UP000295129"/>
    </source>
</evidence>
<proteinExistence type="predicted"/>
<gene>
    <name evidence="2" type="ORF">C7389_10596</name>
</gene>
<dbReference type="RefSeq" id="WP_133590016.1">
    <property type="nucleotide sequence ID" value="NZ_SNVV01000005.1"/>
</dbReference>
<dbReference type="EMBL" id="SNVV01000005">
    <property type="protein sequence ID" value="TDN53423.1"/>
    <property type="molecule type" value="Genomic_DNA"/>
</dbReference>
<feature type="domain" description="Anaphase-promoting complex subunit 4-like WD40" evidence="1">
    <location>
        <begin position="284"/>
        <end position="348"/>
    </location>
</feature>
<dbReference type="PANTHER" id="PTHR19879">
    <property type="entry name" value="TRANSCRIPTION INITIATION FACTOR TFIID"/>
    <property type="match status" value="1"/>
</dbReference>
<sequence>MNAPAAMPPLLELLGERWRLEVPVVALAWARRGGRVAFALGDGAVALGGPLQPRGGRPPAVPRELQRVPAHEGACLALAAGADGCFLSGGDDGRLLRILPPRAYAEELARHPGEWLDRVAAGARGLRACASGKRVWLQGPELEDEVIELALPSGVTALAFDPAGGRLAIAGHGGVSLWSAADRSLRRLDAPGYHRSLAWSADGRFLASGLQENAVGCWRLGDGRHFLFEGHAGQPRGLAFAARGHLLAAGGGPMVAGWDLDQRRPAAGRIEFGYPSRVPVTALAWHPVRAVAAVGYHNGAVLLCRPGGQHSSLFVKGSGGGPVDALAWAPDGGALALGTQQGEAAVVAVPAEILTMARAA</sequence>
<evidence type="ECO:0000313" key="2">
    <source>
        <dbReference type="EMBL" id="TDN53423.1"/>
    </source>
</evidence>
<accession>A0A4R6E690</accession>
<dbReference type="InterPro" id="IPR024977">
    <property type="entry name" value="Apc4-like_WD40_dom"/>
</dbReference>
<dbReference type="Pfam" id="PF12894">
    <property type="entry name" value="ANAPC4_WD40"/>
    <property type="match status" value="1"/>
</dbReference>
<dbReference type="AlphaFoldDB" id="A0A4R6E690"/>
<reference evidence="2 3" key="1">
    <citation type="submission" date="2019-03" db="EMBL/GenBank/DDBJ databases">
        <title>Genomic Encyclopedia of Type Strains, Phase IV (KMG-IV): sequencing the most valuable type-strain genomes for metagenomic binning, comparative biology and taxonomic classification.</title>
        <authorList>
            <person name="Goeker M."/>
        </authorList>
    </citation>
    <scope>NUCLEOTIDE SEQUENCE [LARGE SCALE GENOMIC DNA]</scope>
    <source>
        <strain evidence="2 3">DSM 12121</strain>
    </source>
</reference>
<evidence type="ECO:0000259" key="1">
    <source>
        <dbReference type="Pfam" id="PF12894"/>
    </source>
</evidence>
<name>A0A4R6E690_9RHOO</name>
<dbReference type="SMART" id="SM00320">
    <property type="entry name" value="WD40"/>
    <property type="match status" value="5"/>
</dbReference>
<protein>
    <submittedName>
        <fullName evidence="2">WD-40 repeat-containing protein</fullName>
    </submittedName>
</protein>
<organism evidence="2 3">
    <name type="scientific">Azoarcus indigens</name>
    <dbReference type="NCBI Taxonomy" id="29545"/>
    <lineage>
        <taxon>Bacteria</taxon>
        <taxon>Pseudomonadati</taxon>
        <taxon>Pseudomonadota</taxon>
        <taxon>Betaproteobacteria</taxon>
        <taxon>Rhodocyclales</taxon>
        <taxon>Zoogloeaceae</taxon>
        <taxon>Azoarcus</taxon>
    </lineage>
</organism>
<dbReference type="Proteomes" id="UP000295129">
    <property type="component" value="Unassembled WGS sequence"/>
</dbReference>
<dbReference type="InterPro" id="IPR015943">
    <property type="entry name" value="WD40/YVTN_repeat-like_dom_sf"/>
</dbReference>
<dbReference type="InterPro" id="IPR001680">
    <property type="entry name" value="WD40_rpt"/>
</dbReference>
<dbReference type="PANTHER" id="PTHR19879:SF9">
    <property type="entry name" value="TRANSCRIPTION INITIATION FACTOR TFIID SUBUNIT 5"/>
    <property type="match status" value="1"/>
</dbReference>